<comment type="caution">
    <text evidence="2">The sequence shown here is derived from an EMBL/GenBank/DDBJ whole genome shotgun (WGS) entry which is preliminary data.</text>
</comment>
<dbReference type="AlphaFoldDB" id="A0A226EA19"/>
<dbReference type="Proteomes" id="UP000198287">
    <property type="component" value="Unassembled WGS sequence"/>
</dbReference>
<keyword evidence="1" id="KW-1133">Transmembrane helix</keyword>
<keyword evidence="3" id="KW-1185">Reference proteome</keyword>
<keyword evidence="1" id="KW-0472">Membrane</keyword>
<protein>
    <submittedName>
        <fullName evidence="2">Uncharacterized protein</fullName>
    </submittedName>
</protein>
<name>A0A226EA19_FOLCA</name>
<sequence>MPRWTRHLPLPSSNIPLVLNLSKMAIFLHQLPFQLIKGKFMITNSTKYHRLTAILAIVLHLLVVLKWVLDQWLYPPRPAPPIWKYVLMYYFITLFAAIAAFIVHVTVLKKETIFLLNSALQIEQNSKSKGNYIVHTYYIVFFALSMMAIILMPITCFTFGLLRPCMPPTWTSVIYLECKSWDDYANTGIFFRSFGAILLYYFSLSVVATGVFGIAIVLTYPTEVKLILVKLMKGQLWRRTGTVFPCLGTTSHHVHISRKLGVELFVVIVGHFKITGNPFIKSVELLDIFKSMTGSKLIKRLVKSFPPSKLTLGDGGDVQKFPCKNEISARGDDFSDARKGRFRPCF</sequence>
<dbReference type="EMBL" id="LNIX01000005">
    <property type="protein sequence ID" value="OXA54299.1"/>
    <property type="molecule type" value="Genomic_DNA"/>
</dbReference>
<keyword evidence="1" id="KW-0812">Transmembrane</keyword>
<organism evidence="2 3">
    <name type="scientific">Folsomia candida</name>
    <name type="common">Springtail</name>
    <dbReference type="NCBI Taxonomy" id="158441"/>
    <lineage>
        <taxon>Eukaryota</taxon>
        <taxon>Metazoa</taxon>
        <taxon>Ecdysozoa</taxon>
        <taxon>Arthropoda</taxon>
        <taxon>Hexapoda</taxon>
        <taxon>Collembola</taxon>
        <taxon>Entomobryomorpha</taxon>
        <taxon>Isotomoidea</taxon>
        <taxon>Isotomidae</taxon>
        <taxon>Proisotominae</taxon>
        <taxon>Folsomia</taxon>
    </lineage>
</organism>
<reference evidence="2 3" key="1">
    <citation type="submission" date="2015-12" db="EMBL/GenBank/DDBJ databases">
        <title>The genome of Folsomia candida.</title>
        <authorList>
            <person name="Faddeeva A."/>
            <person name="Derks M.F."/>
            <person name="Anvar Y."/>
            <person name="Smit S."/>
            <person name="Van Straalen N."/>
            <person name="Roelofs D."/>
        </authorList>
    </citation>
    <scope>NUCLEOTIDE SEQUENCE [LARGE SCALE GENOMIC DNA]</scope>
    <source>
        <strain evidence="2 3">VU population</strain>
        <tissue evidence="2">Whole body</tissue>
    </source>
</reference>
<feature type="transmembrane region" description="Helical" evidence="1">
    <location>
        <begin position="48"/>
        <end position="69"/>
    </location>
</feature>
<feature type="transmembrane region" description="Helical" evidence="1">
    <location>
        <begin position="89"/>
        <end position="108"/>
    </location>
</feature>
<accession>A0A226EA19</accession>
<gene>
    <name evidence="2" type="ORF">Fcan01_11279</name>
</gene>
<feature type="transmembrane region" description="Helical" evidence="1">
    <location>
        <begin position="198"/>
        <end position="220"/>
    </location>
</feature>
<evidence type="ECO:0000256" key="1">
    <source>
        <dbReference type="SAM" id="Phobius"/>
    </source>
</evidence>
<proteinExistence type="predicted"/>
<evidence type="ECO:0000313" key="2">
    <source>
        <dbReference type="EMBL" id="OXA54299.1"/>
    </source>
</evidence>
<feature type="transmembrane region" description="Helical" evidence="1">
    <location>
        <begin position="137"/>
        <end position="162"/>
    </location>
</feature>
<evidence type="ECO:0000313" key="3">
    <source>
        <dbReference type="Proteomes" id="UP000198287"/>
    </source>
</evidence>